<dbReference type="RefSeq" id="WP_168058083.1">
    <property type="nucleotide sequence ID" value="NZ_VTOW01000001.1"/>
</dbReference>
<keyword evidence="1 4" id="KW-0235">DNA replication</keyword>
<gene>
    <name evidence="4" type="primary">dnaJ</name>
    <name evidence="7" type="ORF">MNODULE_03440</name>
</gene>
<keyword evidence="3 4" id="KW-0143">Chaperone</keyword>
<accession>A0A7X6DMG7</accession>
<evidence type="ECO:0000313" key="8">
    <source>
        <dbReference type="Proteomes" id="UP000534783"/>
    </source>
</evidence>
<dbReference type="InterPro" id="IPR036869">
    <property type="entry name" value="J_dom_sf"/>
</dbReference>
<reference evidence="7 8" key="1">
    <citation type="journal article" date="2020" name="Nature">
        <title>Bacterial chemolithoautotrophy via manganese oxidation.</title>
        <authorList>
            <person name="Yu H."/>
            <person name="Leadbetter J.R."/>
        </authorList>
    </citation>
    <scope>NUCLEOTIDE SEQUENCE [LARGE SCALE GENOMIC DNA]</scope>
    <source>
        <strain evidence="7 8">Mn-1</strain>
    </source>
</reference>
<evidence type="ECO:0000256" key="4">
    <source>
        <dbReference type="HAMAP-Rule" id="MF_01152"/>
    </source>
</evidence>
<dbReference type="Gene3D" id="2.60.260.20">
    <property type="entry name" value="Urease metallochaperone UreE, N-terminal domain"/>
    <property type="match status" value="2"/>
</dbReference>
<dbReference type="PROSITE" id="PS00636">
    <property type="entry name" value="DNAJ_1"/>
    <property type="match status" value="1"/>
</dbReference>
<evidence type="ECO:0000256" key="3">
    <source>
        <dbReference type="ARBA" id="ARBA00023186"/>
    </source>
</evidence>
<evidence type="ECO:0000256" key="1">
    <source>
        <dbReference type="ARBA" id="ARBA00022705"/>
    </source>
</evidence>
<feature type="domain" description="J" evidence="6">
    <location>
        <begin position="7"/>
        <end position="74"/>
    </location>
</feature>
<dbReference type="PANTHER" id="PTHR43096:SF52">
    <property type="entry name" value="DNAJ HOMOLOG 1, MITOCHONDRIAL-RELATED"/>
    <property type="match status" value="1"/>
</dbReference>
<dbReference type="GO" id="GO:0042026">
    <property type="term" value="P:protein refolding"/>
    <property type="evidence" value="ECO:0007669"/>
    <property type="project" value="TreeGrafter"/>
</dbReference>
<evidence type="ECO:0000313" key="7">
    <source>
        <dbReference type="EMBL" id="NKE69799.1"/>
    </source>
</evidence>
<dbReference type="GO" id="GO:0005737">
    <property type="term" value="C:cytoplasm"/>
    <property type="evidence" value="ECO:0007669"/>
    <property type="project" value="UniProtKB-SubCell"/>
</dbReference>
<dbReference type="SMART" id="SM00271">
    <property type="entry name" value="DnaJ"/>
    <property type="match status" value="1"/>
</dbReference>
<evidence type="ECO:0000256" key="5">
    <source>
        <dbReference type="SAM" id="MobiDB-lite"/>
    </source>
</evidence>
<dbReference type="CDD" id="cd10747">
    <property type="entry name" value="DnaJ_C"/>
    <property type="match status" value="1"/>
</dbReference>
<dbReference type="InterPro" id="IPR002939">
    <property type="entry name" value="DnaJ_C"/>
</dbReference>
<proteinExistence type="inferred from homology"/>
<dbReference type="GO" id="GO:0009408">
    <property type="term" value="P:response to heat"/>
    <property type="evidence" value="ECO:0007669"/>
    <property type="project" value="InterPro"/>
</dbReference>
<feature type="region of interest" description="Disordered" evidence="5">
    <location>
        <begin position="126"/>
        <end position="148"/>
    </location>
</feature>
<dbReference type="Gene3D" id="1.10.287.110">
    <property type="entry name" value="DnaJ domain"/>
    <property type="match status" value="1"/>
</dbReference>
<evidence type="ECO:0000256" key="2">
    <source>
        <dbReference type="ARBA" id="ARBA00023016"/>
    </source>
</evidence>
<dbReference type="InterPro" id="IPR036410">
    <property type="entry name" value="HSP_DnaJ_Cys-rich_dom_sf"/>
</dbReference>
<dbReference type="InterPro" id="IPR018253">
    <property type="entry name" value="DnaJ_domain_CS"/>
</dbReference>
<dbReference type="HAMAP" id="MF_01152">
    <property type="entry name" value="DnaJ"/>
    <property type="match status" value="1"/>
</dbReference>
<keyword evidence="4" id="KW-0677">Repeat</keyword>
<dbReference type="FunFam" id="2.60.260.20:FF:000013">
    <property type="entry name" value="DnaJ subfamily B member 11"/>
    <property type="match status" value="1"/>
</dbReference>
<comment type="caution">
    <text evidence="4">Lacks conserved residue(s) required for the propagation of feature annotation.</text>
</comment>
<dbReference type="InterPro" id="IPR001623">
    <property type="entry name" value="DnaJ_domain"/>
</dbReference>
<comment type="function">
    <text evidence="4">Participates actively in the response to hyperosmotic and heat shock by preventing the aggregation of stress-denatured proteins and by disaggregating proteins, also in an autonomous, DnaK-independent fashion. Unfolded proteins bind initially to DnaJ; upon interaction with the DnaJ-bound protein, DnaK hydrolyzes its bound ATP, resulting in the formation of a stable complex. GrpE releases ADP from DnaK; ATP binding to DnaK triggers the release of the substrate protein, thus completing the reaction cycle. Several rounds of ATP-dependent interactions between DnaJ, DnaK and GrpE are required for fully efficient folding. Also involved, together with DnaK and GrpE, in the DNA replication of plasmids through activation of initiation proteins.</text>
</comment>
<dbReference type="EMBL" id="VTOW01000001">
    <property type="protein sequence ID" value="NKE69799.1"/>
    <property type="molecule type" value="Genomic_DNA"/>
</dbReference>
<dbReference type="Proteomes" id="UP000534783">
    <property type="component" value="Unassembled WGS sequence"/>
</dbReference>
<comment type="caution">
    <text evidence="7">The sequence shown here is derived from an EMBL/GenBank/DDBJ whole genome shotgun (WGS) entry which is preliminary data.</text>
</comment>
<dbReference type="GO" id="GO:0005524">
    <property type="term" value="F:ATP binding"/>
    <property type="evidence" value="ECO:0007669"/>
    <property type="project" value="InterPro"/>
</dbReference>
<keyword evidence="2 4" id="KW-0346">Stress response</keyword>
<comment type="subcellular location">
    <subcellularLocation>
        <location evidence="4">Cytoplasm</location>
    </subcellularLocation>
</comment>
<dbReference type="SUPFAM" id="SSF57938">
    <property type="entry name" value="DnaJ/Hsp40 cysteine-rich domain"/>
    <property type="match status" value="1"/>
</dbReference>
<comment type="similarity">
    <text evidence="4">Belongs to the DnaJ family.</text>
</comment>
<dbReference type="Gene3D" id="6.20.20.10">
    <property type="match status" value="1"/>
</dbReference>
<dbReference type="GO" id="GO:0006260">
    <property type="term" value="P:DNA replication"/>
    <property type="evidence" value="ECO:0007669"/>
    <property type="project" value="UniProtKB-KW"/>
</dbReference>
<dbReference type="Pfam" id="PF00226">
    <property type="entry name" value="DnaJ"/>
    <property type="match status" value="1"/>
</dbReference>
<comment type="subunit">
    <text evidence="4">Homodimer.</text>
</comment>
<dbReference type="SUPFAM" id="SSF49493">
    <property type="entry name" value="HSP40/DnaJ peptide-binding domain"/>
    <property type="match status" value="2"/>
</dbReference>
<sequence length="343" mass="38305">MAVKYRDYYEVLGVPRTASAEEIKKAYRKLARKYHPDLQTGPGKEEAERKFKELNEANEVLGDPKKREKYDRLGPQWQEGMDFTPPPGAGPREGTFRYEGGFEGFEEFGGFSDFFESLFGDTMGGRRRGSGFGRGGVPRPRRGSDVESEMELTLEEVVHGAKRRVRLQGQALCPVCNGRGTVGQQTCPRCGGTGRVIEARELTVNIPPGAREGDRVRLAGQGEPGESGGPPGDLFIRIRLLPHPRFKIVNENDLETEIEVMPWEAVLGTEVRIQTLDGEGTLKIPAGSRRGKRFRLRGKGLPIRGKGRGDLYVPLEINVPPQVTSEERRLYEELARLAKERRS</sequence>
<dbReference type="PROSITE" id="PS50076">
    <property type="entry name" value="DNAJ_2"/>
    <property type="match status" value="1"/>
</dbReference>
<dbReference type="CDD" id="cd06257">
    <property type="entry name" value="DnaJ"/>
    <property type="match status" value="1"/>
</dbReference>
<keyword evidence="8" id="KW-1185">Reference proteome</keyword>
<protein>
    <recommendedName>
        <fullName evidence="4">Chaperone protein DnaJ</fullName>
    </recommendedName>
</protein>
<dbReference type="Pfam" id="PF01556">
    <property type="entry name" value="DnaJ_C"/>
    <property type="match status" value="1"/>
</dbReference>
<evidence type="ECO:0000259" key="6">
    <source>
        <dbReference type="PROSITE" id="PS50076"/>
    </source>
</evidence>
<keyword evidence="4" id="KW-0963">Cytoplasm</keyword>
<dbReference type="PANTHER" id="PTHR43096">
    <property type="entry name" value="DNAJ HOMOLOG 1, MITOCHONDRIAL-RELATED"/>
    <property type="match status" value="1"/>
</dbReference>
<dbReference type="InterPro" id="IPR008971">
    <property type="entry name" value="HSP40/DnaJ_pept-bd"/>
</dbReference>
<comment type="domain">
    <text evidence="4">The J domain is necessary and sufficient to stimulate DnaK ATPase activity. Zinc center 1 plays an important role in the autonomous, DnaK-independent chaperone activity of DnaJ. Zinc center 2 is essential for interaction with DnaK and for DnaJ activity.</text>
</comment>
<dbReference type="SUPFAM" id="SSF46565">
    <property type="entry name" value="Chaperone J-domain"/>
    <property type="match status" value="1"/>
</dbReference>
<dbReference type="GO" id="GO:0051082">
    <property type="term" value="F:unfolded protein binding"/>
    <property type="evidence" value="ECO:0007669"/>
    <property type="project" value="UniProtKB-UniRule"/>
</dbReference>
<dbReference type="AlphaFoldDB" id="A0A7X6DMG7"/>
<dbReference type="InterPro" id="IPR012724">
    <property type="entry name" value="DnaJ"/>
</dbReference>
<dbReference type="PRINTS" id="PR00625">
    <property type="entry name" value="JDOMAIN"/>
</dbReference>
<organism evidence="7 8">
    <name type="scientific">Candidatus Manganitrophus noduliformans</name>
    <dbReference type="NCBI Taxonomy" id="2606439"/>
    <lineage>
        <taxon>Bacteria</taxon>
        <taxon>Pseudomonadati</taxon>
        <taxon>Nitrospirota</taxon>
        <taxon>Nitrospiria</taxon>
        <taxon>Candidatus Troglogloeales</taxon>
        <taxon>Candidatus Manganitrophaceae</taxon>
        <taxon>Candidatus Manganitrophus</taxon>
    </lineage>
</organism>
<name>A0A7X6DMG7_9BACT</name>